<keyword evidence="14" id="KW-1185">Reference proteome</keyword>
<evidence type="ECO:0000313" key="13">
    <source>
        <dbReference type="EMBL" id="TFE67705.1"/>
    </source>
</evidence>
<evidence type="ECO:0000256" key="10">
    <source>
        <dbReference type="ARBA" id="ARBA00023136"/>
    </source>
</evidence>
<dbReference type="EMBL" id="LXQC01000149">
    <property type="protein sequence ID" value="TFE67705.1"/>
    <property type="molecule type" value="Genomic_DNA"/>
</dbReference>
<dbReference type="Proteomes" id="UP000297713">
    <property type="component" value="Unassembled WGS sequence"/>
</dbReference>
<gene>
    <name evidence="13" type="ORF">A7Q10_09225</name>
</gene>
<keyword evidence="10 12" id="KW-0472">Membrane</keyword>
<comment type="caution">
    <text evidence="13">The sequence shown here is derived from an EMBL/GenBank/DDBJ whole genome shotgun (WGS) entry which is preliminary data.</text>
</comment>
<dbReference type="AlphaFoldDB" id="A0A4Y8PA86"/>
<keyword evidence="7" id="KW-0653">Protein transport</keyword>
<evidence type="ECO:0000256" key="8">
    <source>
        <dbReference type="ARBA" id="ARBA00022989"/>
    </source>
</evidence>
<comment type="similarity">
    <text evidence="2">Belongs to the YajC family.</text>
</comment>
<feature type="region of interest" description="Disordered" evidence="11">
    <location>
        <begin position="1"/>
        <end position="33"/>
    </location>
</feature>
<evidence type="ECO:0000256" key="12">
    <source>
        <dbReference type="SAM" id="Phobius"/>
    </source>
</evidence>
<evidence type="ECO:0000256" key="5">
    <source>
        <dbReference type="ARBA" id="ARBA00022475"/>
    </source>
</evidence>
<evidence type="ECO:0000256" key="4">
    <source>
        <dbReference type="ARBA" id="ARBA00022448"/>
    </source>
</evidence>
<keyword evidence="9" id="KW-0811">Translocation</keyword>
<dbReference type="RefSeq" id="WP_134440407.1">
    <property type="nucleotide sequence ID" value="NZ_LXQC01000149.1"/>
</dbReference>
<evidence type="ECO:0000256" key="3">
    <source>
        <dbReference type="ARBA" id="ARBA00014962"/>
    </source>
</evidence>
<dbReference type="PANTHER" id="PTHR33909:SF1">
    <property type="entry name" value="SEC TRANSLOCON ACCESSORY COMPLEX SUBUNIT YAJC"/>
    <property type="match status" value="1"/>
</dbReference>
<keyword evidence="5" id="KW-1003">Cell membrane</keyword>
<dbReference type="SMART" id="SM01323">
    <property type="entry name" value="YajC"/>
    <property type="match status" value="1"/>
</dbReference>
<dbReference type="PRINTS" id="PR01853">
    <property type="entry name" value="YAJCTRNLCASE"/>
</dbReference>
<protein>
    <recommendedName>
        <fullName evidence="3">Sec translocon accessory complex subunit YajC</fullName>
    </recommendedName>
</protein>
<evidence type="ECO:0000256" key="7">
    <source>
        <dbReference type="ARBA" id="ARBA00022927"/>
    </source>
</evidence>
<dbReference type="PANTHER" id="PTHR33909">
    <property type="entry name" value="SEC TRANSLOCON ACCESSORY COMPLEX SUBUNIT YAJC"/>
    <property type="match status" value="1"/>
</dbReference>
<comment type="subcellular location">
    <subcellularLocation>
        <location evidence="1">Cell membrane</location>
        <topology evidence="1">Single-pass membrane protein</topology>
    </subcellularLocation>
</comment>
<evidence type="ECO:0000256" key="9">
    <source>
        <dbReference type="ARBA" id="ARBA00023010"/>
    </source>
</evidence>
<dbReference type="GO" id="GO:0005886">
    <property type="term" value="C:plasma membrane"/>
    <property type="evidence" value="ECO:0007669"/>
    <property type="project" value="UniProtKB-SubCell"/>
</dbReference>
<dbReference type="OrthoDB" id="9800132at2"/>
<evidence type="ECO:0000256" key="11">
    <source>
        <dbReference type="SAM" id="MobiDB-lite"/>
    </source>
</evidence>
<name>A0A4Y8PA86_9BACT</name>
<organism evidence="13 14">
    <name type="scientific">Methylacidiphilum caldifontis</name>
    <dbReference type="NCBI Taxonomy" id="2795386"/>
    <lineage>
        <taxon>Bacteria</taxon>
        <taxon>Pseudomonadati</taxon>
        <taxon>Verrucomicrobiota</taxon>
        <taxon>Methylacidiphilae</taxon>
        <taxon>Methylacidiphilales</taxon>
        <taxon>Methylacidiphilaceae</taxon>
        <taxon>Methylacidiphilum (ex Ratnadevi et al. 2023)</taxon>
    </lineage>
</organism>
<keyword evidence="8 12" id="KW-1133">Transmembrane helix</keyword>
<keyword evidence="6 12" id="KW-0812">Transmembrane</keyword>
<feature type="transmembrane region" description="Helical" evidence="12">
    <location>
        <begin position="36"/>
        <end position="54"/>
    </location>
</feature>
<evidence type="ECO:0000313" key="14">
    <source>
        <dbReference type="Proteomes" id="UP000297713"/>
    </source>
</evidence>
<dbReference type="GO" id="GO:0015031">
    <property type="term" value="P:protein transport"/>
    <property type="evidence" value="ECO:0007669"/>
    <property type="project" value="UniProtKB-KW"/>
</dbReference>
<evidence type="ECO:0000256" key="2">
    <source>
        <dbReference type="ARBA" id="ARBA00006742"/>
    </source>
</evidence>
<dbReference type="NCBIfam" id="TIGR00739">
    <property type="entry name" value="yajC"/>
    <property type="match status" value="1"/>
</dbReference>
<evidence type="ECO:0000256" key="6">
    <source>
        <dbReference type="ARBA" id="ARBA00022692"/>
    </source>
</evidence>
<accession>A0A4Y8PA86</accession>
<evidence type="ECO:0000256" key="1">
    <source>
        <dbReference type="ARBA" id="ARBA00004162"/>
    </source>
</evidence>
<reference evidence="13 14" key="1">
    <citation type="submission" date="2016-05" db="EMBL/GenBank/DDBJ databases">
        <title>Diversity and Homogeneity among Thermoacidophilic Verrucomicrobia Methanotrophs Linked with Geographical Origin.</title>
        <authorList>
            <person name="Erikstad H.-A."/>
            <person name="Smestad N.B."/>
            <person name="Ceballos R.M."/>
            <person name="Birkeland N.-K."/>
        </authorList>
    </citation>
    <scope>NUCLEOTIDE SEQUENCE [LARGE SCALE GENOMIC DNA]</scope>
    <source>
        <strain evidence="13 14">Phi</strain>
    </source>
</reference>
<keyword evidence="4" id="KW-0813">Transport</keyword>
<dbReference type="Pfam" id="PF02699">
    <property type="entry name" value="YajC"/>
    <property type="match status" value="1"/>
</dbReference>
<dbReference type="InterPro" id="IPR003849">
    <property type="entry name" value="Preprotein_translocase_YajC"/>
</dbReference>
<proteinExistence type="inferred from homology"/>
<sequence>MKTASELWFSMAPPPPPQPRGRGGVNPQAPEGPPPMTFFITTILIFGIFYFLLIRPQQKQKKEQEKLIASLETGDRVITSGGILGVVTNVKEKTVVIRVAENVKIEVLKSALTTVTKTVKEESKDVAKESKEAKGKS</sequence>